<dbReference type="Gene3D" id="3.40.50.720">
    <property type="entry name" value="NAD(P)-binding Rossmann-like Domain"/>
    <property type="match status" value="1"/>
</dbReference>
<reference evidence="3" key="1">
    <citation type="submission" date="2015-11" db="EMBL/GenBank/DDBJ databases">
        <authorList>
            <person name="Kumar R."/>
            <person name="Singh D."/>
            <person name="Swarnkar M.K."/>
            <person name="Singh A.K."/>
            <person name="Kumar S."/>
        </authorList>
    </citation>
    <scope>NUCLEOTIDE SEQUENCE [LARGE SCALE GENOMIC DNA]</scope>
    <source>
        <strain evidence="3">ERGS4:06</strain>
    </source>
</reference>
<feature type="domain" description="NAD(P)-binding" evidence="1">
    <location>
        <begin position="8"/>
        <end position="120"/>
    </location>
</feature>
<dbReference type="EMBL" id="CP013200">
    <property type="protein sequence ID" value="ALO66474.1"/>
    <property type="molecule type" value="Genomic_DNA"/>
</dbReference>
<dbReference type="Pfam" id="PF11066">
    <property type="entry name" value="DUF2867"/>
    <property type="match status" value="1"/>
</dbReference>
<dbReference type="OrthoDB" id="9774199at2"/>
<dbReference type="GO" id="GO:0044877">
    <property type="term" value="F:protein-containing complex binding"/>
    <property type="evidence" value="ECO:0007669"/>
    <property type="project" value="TreeGrafter"/>
</dbReference>
<evidence type="ECO:0000313" key="3">
    <source>
        <dbReference type="Proteomes" id="UP000059574"/>
    </source>
</evidence>
<dbReference type="AlphaFoldDB" id="A0A0S2LY41"/>
<evidence type="ECO:0000313" key="2">
    <source>
        <dbReference type="EMBL" id="ALO66474.1"/>
    </source>
</evidence>
<proteinExistence type="predicted"/>
<dbReference type="PANTHER" id="PTHR12126">
    <property type="entry name" value="NADH-UBIQUINONE OXIDOREDUCTASE 39 KDA SUBUNIT-RELATED"/>
    <property type="match status" value="1"/>
</dbReference>
<gene>
    <name evidence="2" type="ORF">AS189_08180</name>
</gene>
<dbReference type="InterPro" id="IPR016040">
    <property type="entry name" value="NAD(P)-bd_dom"/>
</dbReference>
<dbReference type="SUPFAM" id="SSF55961">
    <property type="entry name" value="Bet v1-like"/>
    <property type="match status" value="1"/>
</dbReference>
<dbReference type="SUPFAM" id="SSF51735">
    <property type="entry name" value="NAD(P)-binding Rossmann-fold domains"/>
    <property type="match status" value="1"/>
</dbReference>
<dbReference type="Pfam" id="PF13460">
    <property type="entry name" value="NAD_binding_10"/>
    <property type="match status" value="1"/>
</dbReference>
<organism evidence="2 3">
    <name type="scientific">Arthrobacter alpinus</name>
    <dbReference type="NCBI Taxonomy" id="656366"/>
    <lineage>
        <taxon>Bacteria</taxon>
        <taxon>Bacillati</taxon>
        <taxon>Actinomycetota</taxon>
        <taxon>Actinomycetes</taxon>
        <taxon>Micrococcales</taxon>
        <taxon>Micrococcaceae</taxon>
        <taxon>Arthrobacter</taxon>
    </lineage>
</organism>
<protein>
    <submittedName>
        <fullName evidence="2">NAD(P)-dependent oxidoreductase</fullName>
    </submittedName>
</protein>
<reference evidence="2 3" key="2">
    <citation type="journal article" date="2016" name="J. Biotechnol.">
        <title>Complete genome sequence of Arthrobacter alpinus ERGS4:06, a yellow pigmented bacterium tolerant to cold and radiations isolated from Sikkim Himalaya.</title>
        <authorList>
            <person name="Kumar R."/>
            <person name="Singh D."/>
            <person name="Swarnkar M.K."/>
            <person name="Singh A.K."/>
            <person name="Kumar S."/>
        </authorList>
    </citation>
    <scope>NUCLEOTIDE SEQUENCE [LARGE SCALE GENOMIC DNA]</scope>
    <source>
        <strain evidence="2 3">ERGS4:06</strain>
    </source>
</reference>
<dbReference type="InterPro" id="IPR051207">
    <property type="entry name" value="ComplexI_NDUFA9_subunit"/>
</dbReference>
<accession>A0A0S2LY41</accession>
<name>A0A0S2LY41_9MICC</name>
<dbReference type="RefSeq" id="WP_062287362.1">
    <property type="nucleotide sequence ID" value="NZ_CP013200.1"/>
</dbReference>
<sequence>MARIAVAGATGYIGGRLIPLLLDAGHEVRVLSRNLSKLRDVPWRDQVTAVEGSIQDAETARELCAGTDLVYYLVHSMSGGAGSDGDFERLERLCAMNLGQAAREAGVQRLVYLSGLHPQGKLSRHLSSRTEVGEILMSSGTPTVVLQAGLVIGSGSASFEMVRHLTDVLPVMPAPKWVMNKIQPIAIRDALHYLLGATSLPPELNRTFDIGGPEVLRYADMMRSYAQAAGFRPPTIIALPVLTPWLAGQWVNLVTPVPRSLAIPLVESLQHSCIAGEKDIAAFIPDPDGGLTPYKRAVELALNKIEADAVETTWATAHALSAPADPLPSDPEWAGSTVFTDERKKTTTVPASAVWAVVEGIGGENGYYSLPFAWTVRGWMDKLAGGVGLIRGRRSLNSLQLNDTVDWWRVETLERGHLLRLRAEMMVPGKAWLEFEVTALPDGEGSEFRQRAIFFPRGLWGRLYWLAVLPFHGVIFKNMASRITAAAEHRR</sequence>
<dbReference type="InterPro" id="IPR021295">
    <property type="entry name" value="DUF2867"/>
</dbReference>
<dbReference type="PANTHER" id="PTHR12126:SF11">
    <property type="entry name" value="NADH DEHYDROGENASE [UBIQUINONE] 1 ALPHA SUBCOMPLEX SUBUNIT 9, MITOCHONDRIAL"/>
    <property type="match status" value="1"/>
</dbReference>
<dbReference type="InterPro" id="IPR036291">
    <property type="entry name" value="NAD(P)-bd_dom_sf"/>
</dbReference>
<dbReference type="Proteomes" id="UP000059574">
    <property type="component" value="Chromosome"/>
</dbReference>
<evidence type="ECO:0000259" key="1">
    <source>
        <dbReference type="Pfam" id="PF13460"/>
    </source>
</evidence>